<dbReference type="RefSeq" id="WP_051189577.1">
    <property type="nucleotide sequence ID" value="NZ_AURB01000164.1"/>
</dbReference>
<dbReference type="GO" id="GO:0016887">
    <property type="term" value="F:ATP hydrolysis activity"/>
    <property type="evidence" value="ECO:0007669"/>
    <property type="project" value="InterPro"/>
</dbReference>
<dbReference type="PROSITE" id="PS00211">
    <property type="entry name" value="ABC_TRANSPORTER_1"/>
    <property type="match status" value="1"/>
</dbReference>
<dbReference type="KEGG" id="aaco:K1I37_04820"/>
<feature type="compositionally biased region" description="Low complexity" evidence="4">
    <location>
        <begin position="311"/>
        <end position="320"/>
    </location>
</feature>
<sequence length="320" mass="34711">MESAIVLDGVSKRYGDKWAVRDVSAVIEAGTIVALLGPNGAGKTTAMSLMLGLARPTRGTIRILGGNPVKPATRKRIGVMLQQVSLPAKVQVRELIDLFCSYYEQPLDAKLLLEMADLAPFARKEAVKLSGGQQRRLQFALAMAGNPQVLFLDEPTVGMDVSARRGFWEHLRATAGHEGRTIVLTTHHMEETDSIADRVLLMQDGQIMVDGSVEEVKLRAGNRYVSFLAGPTVTTSDVFALPAVHDVTWSGRHVRITTYQPDTVLRAIITQNLDAKHFEISQGQLEDAFLSLMHRSDVDGSDVDGSDVDGSDASGSDTEG</sequence>
<evidence type="ECO:0000259" key="5">
    <source>
        <dbReference type="PROSITE" id="PS50893"/>
    </source>
</evidence>
<evidence type="ECO:0000256" key="4">
    <source>
        <dbReference type="SAM" id="MobiDB-lite"/>
    </source>
</evidence>
<keyword evidence="1" id="KW-0813">Transport</keyword>
<dbReference type="SMART" id="SM00382">
    <property type="entry name" value="AAA"/>
    <property type="match status" value="1"/>
</dbReference>
<dbReference type="AlphaFoldDB" id="A0A9E6ZST6"/>
<dbReference type="CDD" id="cd03230">
    <property type="entry name" value="ABC_DR_subfamily_A"/>
    <property type="match status" value="1"/>
</dbReference>
<dbReference type="SUPFAM" id="SSF52540">
    <property type="entry name" value="P-loop containing nucleoside triphosphate hydrolases"/>
    <property type="match status" value="1"/>
</dbReference>
<evidence type="ECO:0000313" key="6">
    <source>
        <dbReference type="EMBL" id="UNO49835.1"/>
    </source>
</evidence>
<organism evidence="6 7">
    <name type="scientific">Alicyclobacillus acidoterrestris (strain ATCC 49025 / DSM 3922 / CIP 106132 / NCIMB 13137 / GD3B)</name>
    <dbReference type="NCBI Taxonomy" id="1356854"/>
    <lineage>
        <taxon>Bacteria</taxon>
        <taxon>Bacillati</taxon>
        <taxon>Bacillota</taxon>
        <taxon>Bacilli</taxon>
        <taxon>Bacillales</taxon>
        <taxon>Alicyclobacillaceae</taxon>
        <taxon>Alicyclobacillus</taxon>
    </lineage>
</organism>
<dbReference type="PANTHER" id="PTHR42711">
    <property type="entry name" value="ABC TRANSPORTER ATP-BINDING PROTEIN"/>
    <property type="match status" value="1"/>
</dbReference>
<reference evidence="7" key="1">
    <citation type="journal article" date="2022" name="G3 (Bethesda)">
        <title>Unveiling the complete genome sequence of Alicyclobacillus acidoterrestris DSM 3922T, a taint-producing strain.</title>
        <authorList>
            <person name="Leonardo I.C."/>
            <person name="Barreto Crespo M.T."/>
            <person name="Gaspar F.B."/>
        </authorList>
    </citation>
    <scope>NUCLEOTIDE SEQUENCE [LARGE SCALE GENOMIC DNA]</scope>
    <source>
        <strain evidence="7">DSM 3922</strain>
    </source>
</reference>
<feature type="domain" description="ABC transporter" evidence="5">
    <location>
        <begin position="5"/>
        <end position="229"/>
    </location>
</feature>
<dbReference type="Gene3D" id="3.40.50.300">
    <property type="entry name" value="P-loop containing nucleotide triphosphate hydrolases"/>
    <property type="match status" value="1"/>
</dbReference>
<proteinExistence type="predicted"/>
<dbReference type="OrthoDB" id="2290519at2"/>
<feature type="region of interest" description="Disordered" evidence="4">
    <location>
        <begin position="299"/>
        <end position="320"/>
    </location>
</feature>
<gene>
    <name evidence="6" type="ORF">K1I37_04820</name>
</gene>
<keyword evidence="7" id="KW-1185">Reference proteome</keyword>
<keyword evidence="3 6" id="KW-0067">ATP-binding</keyword>
<evidence type="ECO:0000256" key="1">
    <source>
        <dbReference type="ARBA" id="ARBA00022448"/>
    </source>
</evidence>
<dbReference type="InterPro" id="IPR003593">
    <property type="entry name" value="AAA+_ATPase"/>
</dbReference>
<dbReference type="GO" id="GO:0005524">
    <property type="term" value="F:ATP binding"/>
    <property type="evidence" value="ECO:0007669"/>
    <property type="project" value="UniProtKB-KW"/>
</dbReference>
<feature type="compositionally biased region" description="Acidic residues" evidence="4">
    <location>
        <begin position="299"/>
        <end position="310"/>
    </location>
</feature>
<evidence type="ECO:0000313" key="7">
    <source>
        <dbReference type="Proteomes" id="UP000829401"/>
    </source>
</evidence>
<evidence type="ECO:0000256" key="2">
    <source>
        <dbReference type="ARBA" id="ARBA00022741"/>
    </source>
</evidence>
<dbReference type="PANTHER" id="PTHR42711:SF17">
    <property type="entry name" value="ABC TRANSPORTER ATP-BINDING PROTEIN"/>
    <property type="match status" value="1"/>
</dbReference>
<dbReference type="InterPro" id="IPR050763">
    <property type="entry name" value="ABC_transporter_ATP-binding"/>
</dbReference>
<accession>A0A9E6ZST6</accession>
<dbReference type="Pfam" id="PF00005">
    <property type="entry name" value="ABC_tran"/>
    <property type="match status" value="1"/>
</dbReference>
<dbReference type="EMBL" id="CP080467">
    <property type="protein sequence ID" value="UNO49835.1"/>
    <property type="molecule type" value="Genomic_DNA"/>
</dbReference>
<evidence type="ECO:0000256" key="3">
    <source>
        <dbReference type="ARBA" id="ARBA00022840"/>
    </source>
</evidence>
<name>A0A9E6ZST6_ALIAG</name>
<dbReference type="PROSITE" id="PS50893">
    <property type="entry name" value="ABC_TRANSPORTER_2"/>
    <property type="match status" value="1"/>
</dbReference>
<dbReference type="InterPro" id="IPR027417">
    <property type="entry name" value="P-loop_NTPase"/>
</dbReference>
<protein>
    <submittedName>
        <fullName evidence="6">ABC transporter ATP-binding protein</fullName>
    </submittedName>
</protein>
<dbReference type="InterPro" id="IPR017871">
    <property type="entry name" value="ABC_transporter-like_CS"/>
</dbReference>
<dbReference type="Proteomes" id="UP000829401">
    <property type="component" value="Chromosome"/>
</dbReference>
<dbReference type="InterPro" id="IPR003439">
    <property type="entry name" value="ABC_transporter-like_ATP-bd"/>
</dbReference>
<keyword evidence="2" id="KW-0547">Nucleotide-binding</keyword>